<name>A0A1Y2M0Y9_EPING</name>
<dbReference type="AlphaFoldDB" id="A0A1Y2M0Y9"/>
<keyword evidence="2" id="KW-1185">Reference proteome</keyword>
<reference evidence="1 2" key="1">
    <citation type="journal article" date="2017" name="Genome Announc.">
        <title>Genome sequence of the saprophytic ascomycete Epicoccum nigrum ICMP 19927 strain isolated from New Zealand.</title>
        <authorList>
            <person name="Fokin M."/>
            <person name="Fleetwood D."/>
            <person name="Weir B.S."/>
            <person name="Villas-Boas S.G."/>
        </authorList>
    </citation>
    <scope>NUCLEOTIDE SEQUENCE [LARGE SCALE GENOMIC DNA]</scope>
    <source>
        <strain evidence="1 2">ICMP 19927</strain>
    </source>
</reference>
<proteinExistence type="predicted"/>
<dbReference type="Proteomes" id="UP000193240">
    <property type="component" value="Unassembled WGS sequence"/>
</dbReference>
<organism evidence="1 2">
    <name type="scientific">Epicoccum nigrum</name>
    <name type="common">Soil fungus</name>
    <name type="synonym">Epicoccum purpurascens</name>
    <dbReference type="NCBI Taxonomy" id="105696"/>
    <lineage>
        <taxon>Eukaryota</taxon>
        <taxon>Fungi</taxon>
        <taxon>Dikarya</taxon>
        <taxon>Ascomycota</taxon>
        <taxon>Pezizomycotina</taxon>
        <taxon>Dothideomycetes</taxon>
        <taxon>Pleosporomycetidae</taxon>
        <taxon>Pleosporales</taxon>
        <taxon>Pleosporineae</taxon>
        <taxon>Didymellaceae</taxon>
        <taxon>Epicoccum</taxon>
    </lineage>
</organism>
<dbReference type="EMBL" id="KZ107845">
    <property type="protein sequence ID" value="OSS48898.1"/>
    <property type="molecule type" value="Genomic_DNA"/>
</dbReference>
<dbReference type="InParanoid" id="A0A1Y2M0Y9"/>
<gene>
    <name evidence="1" type="ORF">B5807_07060</name>
</gene>
<accession>A0A1Y2M0Y9</accession>
<evidence type="ECO:0000313" key="2">
    <source>
        <dbReference type="Proteomes" id="UP000193240"/>
    </source>
</evidence>
<protein>
    <submittedName>
        <fullName evidence="1">Uncharacterized protein</fullName>
    </submittedName>
</protein>
<sequence>MPLASKVLIFAARSNPLATCRTARDIAQDVGYGFLIGTLFQGVAVSHITQHVIGFVIRQILLAAELVSQTARRKTAVGEDHNAADLSTVEAGCNAIGGAV</sequence>
<evidence type="ECO:0000313" key="1">
    <source>
        <dbReference type="EMBL" id="OSS48898.1"/>
    </source>
</evidence>